<feature type="domain" description="CCHC-type" evidence="3">
    <location>
        <begin position="278"/>
        <end position="293"/>
    </location>
</feature>
<protein>
    <submittedName>
        <fullName evidence="4">Reverse transcriptase domain-containing protein</fullName>
    </submittedName>
</protein>
<dbReference type="Pfam" id="PF00098">
    <property type="entry name" value="zf-CCHC"/>
    <property type="match status" value="1"/>
</dbReference>
<dbReference type="Gene3D" id="2.40.70.10">
    <property type="entry name" value="Acid Proteases"/>
    <property type="match status" value="1"/>
</dbReference>
<keyword evidence="5" id="KW-1185">Reference proteome</keyword>
<keyword evidence="1" id="KW-0862">Zinc</keyword>
<dbReference type="SUPFAM" id="SSF50630">
    <property type="entry name" value="Acid proteases"/>
    <property type="match status" value="1"/>
</dbReference>
<reference evidence="4" key="2">
    <citation type="submission" date="2022-01" db="EMBL/GenBank/DDBJ databases">
        <authorList>
            <person name="Yamashiro T."/>
            <person name="Shiraishi A."/>
            <person name="Satake H."/>
            <person name="Nakayama K."/>
        </authorList>
    </citation>
    <scope>NUCLEOTIDE SEQUENCE</scope>
</reference>
<keyword evidence="1" id="KW-0863">Zinc-finger</keyword>
<feature type="region of interest" description="Disordered" evidence="2">
    <location>
        <begin position="1"/>
        <end position="22"/>
    </location>
</feature>
<dbReference type="InterPro" id="IPR021109">
    <property type="entry name" value="Peptidase_aspartic_dom_sf"/>
</dbReference>
<name>A0ABQ4YDV7_9ASTR</name>
<dbReference type="CDD" id="cd00303">
    <property type="entry name" value="retropepsin_like"/>
    <property type="match status" value="1"/>
</dbReference>
<comment type="caution">
    <text evidence="4">The sequence shown here is derived from an EMBL/GenBank/DDBJ whole genome shotgun (WGS) entry which is preliminary data.</text>
</comment>
<reference evidence="4" key="1">
    <citation type="journal article" date="2022" name="Int. J. Mol. Sci.">
        <title>Draft Genome of Tanacetum Coccineum: Genomic Comparison of Closely Related Tanacetum-Family Plants.</title>
        <authorList>
            <person name="Yamashiro T."/>
            <person name="Shiraishi A."/>
            <person name="Nakayama K."/>
            <person name="Satake H."/>
        </authorList>
    </citation>
    <scope>NUCLEOTIDE SEQUENCE</scope>
</reference>
<gene>
    <name evidence="4" type="ORF">Tco_0725019</name>
</gene>
<dbReference type="PROSITE" id="PS50158">
    <property type="entry name" value="ZF_CCHC"/>
    <property type="match status" value="1"/>
</dbReference>
<dbReference type="InterPro" id="IPR036875">
    <property type="entry name" value="Znf_CCHC_sf"/>
</dbReference>
<organism evidence="4 5">
    <name type="scientific">Tanacetum coccineum</name>
    <dbReference type="NCBI Taxonomy" id="301880"/>
    <lineage>
        <taxon>Eukaryota</taxon>
        <taxon>Viridiplantae</taxon>
        <taxon>Streptophyta</taxon>
        <taxon>Embryophyta</taxon>
        <taxon>Tracheophyta</taxon>
        <taxon>Spermatophyta</taxon>
        <taxon>Magnoliopsida</taxon>
        <taxon>eudicotyledons</taxon>
        <taxon>Gunneridae</taxon>
        <taxon>Pentapetalae</taxon>
        <taxon>asterids</taxon>
        <taxon>campanulids</taxon>
        <taxon>Asterales</taxon>
        <taxon>Asteraceae</taxon>
        <taxon>Asteroideae</taxon>
        <taxon>Anthemideae</taxon>
        <taxon>Anthemidinae</taxon>
        <taxon>Tanacetum</taxon>
    </lineage>
</organism>
<evidence type="ECO:0000313" key="5">
    <source>
        <dbReference type="Proteomes" id="UP001151760"/>
    </source>
</evidence>
<dbReference type="Proteomes" id="UP001151760">
    <property type="component" value="Unassembled WGS sequence"/>
</dbReference>
<sequence length="569" mass="64409">MSNKTTMLRPNRNGNGNPNVNNGGVVPISRECTYQDFMKCQLLNLKGMKRVVGLTRWFEKMETVFHISNCPPRYQVKYSLCTLLDGALTWWNSHKRAVGVDAAYSMTWKALMKLMTEVYCLRNEIQKMEMGLWNLTVKGNNLTAYNQRFQELTLLCTKMVSEEEDQKSNVYAIKNAENKRRLYNNSRDNRGHQQQPFKRHNVNGQYVVRAYTVGNNVERRGYVGAFPYYSKCRLHHEGPCTVKCGKYKRVSHMTRDCKAAVAAIPQRAPVGDQTGNTCYECGRPGHYRNECPKLRNQNRRNKAGNKNGNKEAKARAYAIEGGGANPDSNIITGTLLLNNRYASMLFDSGADRSFMSTTFSALLDVITSTLDTSYAVELADGRILETNVILRGCTLGLLGQPFDIDLMPVELGSFDVIIGMDWLAKYHVVIVCDKKIVRIPYGDELLIIEGDACNGGITTKKADDKSKERRLEDVLIVRDFPEVFPEDLLELPPTRQVEFQIDLLCGVAPVARSTYRLEPSEMQELSTHCKGQESTLRSTRGLVITNSEFVKRIFQRQHLELAMVPTSSK</sequence>
<keyword evidence="4" id="KW-0808">Transferase</keyword>
<dbReference type="EMBL" id="BQNB010010281">
    <property type="protein sequence ID" value="GJS75138.1"/>
    <property type="molecule type" value="Genomic_DNA"/>
</dbReference>
<keyword evidence="1" id="KW-0479">Metal-binding</keyword>
<dbReference type="SUPFAM" id="SSF57756">
    <property type="entry name" value="Retrovirus zinc finger-like domains"/>
    <property type="match status" value="1"/>
</dbReference>
<dbReference type="InterPro" id="IPR005162">
    <property type="entry name" value="Retrotrans_gag_dom"/>
</dbReference>
<dbReference type="SMART" id="SM00343">
    <property type="entry name" value="ZnF_C2HC"/>
    <property type="match status" value="2"/>
</dbReference>
<keyword evidence="4" id="KW-0548">Nucleotidyltransferase</keyword>
<dbReference type="InterPro" id="IPR032567">
    <property type="entry name" value="RTL1-rel"/>
</dbReference>
<accession>A0ABQ4YDV7</accession>
<dbReference type="PANTHER" id="PTHR15503">
    <property type="entry name" value="LDOC1 RELATED"/>
    <property type="match status" value="1"/>
</dbReference>
<dbReference type="InterPro" id="IPR001878">
    <property type="entry name" value="Znf_CCHC"/>
</dbReference>
<feature type="compositionally biased region" description="Low complexity" evidence="2">
    <location>
        <begin position="9"/>
        <end position="22"/>
    </location>
</feature>
<evidence type="ECO:0000259" key="3">
    <source>
        <dbReference type="PROSITE" id="PS50158"/>
    </source>
</evidence>
<evidence type="ECO:0000256" key="2">
    <source>
        <dbReference type="SAM" id="MobiDB-lite"/>
    </source>
</evidence>
<dbReference type="Pfam" id="PF08284">
    <property type="entry name" value="RVP_2"/>
    <property type="match status" value="1"/>
</dbReference>
<dbReference type="GO" id="GO:0003964">
    <property type="term" value="F:RNA-directed DNA polymerase activity"/>
    <property type="evidence" value="ECO:0007669"/>
    <property type="project" value="UniProtKB-KW"/>
</dbReference>
<dbReference type="Pfam" id="PF03732">
    <property type="entry name" value="Retrotrans_gag"/>
    <property type="match status" value="1"/>
</dbReference>
<keyword evidence="4" id="KW-0695">RNA-directed DNA polymerase</keyword>
<proteinExistence type="predicted"/>
<dbReference type="Gene3D" id="4.10.60.10">
    <property type="entry name" value="Zinc finger, CCHC-type"/>
    <property type="match status" value="1"/>
</dbReference>
<evidence type="ECO:0000313" key="4">
    <source>
        <dbReference type="EMBL" id="GJS75138.1"/>
    </source>
</evidence>
<dbReference type="PANTHER" id="PTHR15503:SF42">
    <property type="entry name" value="ZINC FINGER, CCHC-TYPE, RETROTRANSPOSON GAG DOMAIN, ASPARTIC PEPTIDASE DOMAIN PROTEIN-RELATED"/>
    <property type="match status" value="1"/>
</dbReference>
<evidence type="ECO:0000256" key="1">
    <source>
        <dbReference type="PROSITE-ProRule" id="PRU00047"/>
    </source>
</evidence>